<protein>
    <recommendedName>
        <fullName evidence="9">Sm protein F</fullName>
    </recommendedName>
</protein>
<keyword evidence="7" id="KW-0539">Nucleus</keyword>
<feature type="domain" description="Sm" evidence="10">
    <location>
        <begin position="65"/>
        <end position="137"/>
    </location>
</feature>
<evidence type="ECO:0000256" key="1">
    <source>
        <dbReference type="ARBA" id="ARBA00004123"/>
    </source>
</evidence>
<dbReference type="SUPFAM" id="SSF50182">
    <property type="entry name" value="Sm-like ribonucleoproteins"/>
    <property type="match status" value="1"/>
</dbReference>
<dbReference type="SMART" id="SM00651">
    <property type="entry name" value="Sm"/>
    <property type="match status" value="1"/>
</dbReference>
<evidence type="ECO:0000259" key="10">
    <source>
        <dbReference type="PROSITE" id="PS52002"/>
    </source>
</evidence>
<accession>A0A9E7G4S9</accession>
<evidence type="ECO:0000256" key="5">
    <source>
        <dbReference type="ARBA" id="ARBA00022884"/>
    </source>
</evidence>
<dbReference type="AlphaFoldDB" id="A0A9E7G4S9"/>
<name>A0A9E7G4S9_9LILI</name>
<dbReference type="InterPro" id="IPR034100">
    <property type="entry name" value="Sm_F"/>
</dbReference>
<evidence type="ECO:0000313" key="12">
    <source>
        <dbReference type="Proteomes" id="UP001055439"/>
    </source>
</evidence>
<evidence type="ECO:0000256" key="8">
    <source>
        <dbReference type="ARBA" id="ARBA00023274"/>
    </source>
</evidence>
<dbReference type="GO" id="GO:0000398">
    <property type="term" value="P:mRNA splicing, via spliceosome"/>
    <property type="evidence" value="ECO:0007669"/>
    <property type="project" value="InterPro"/>
</dbReference>
<evidence type="ECO:0000256" key="2">
    <source>
        <dbReference type="ARBA" id="ARBA00007927"/>
    </source>
</evidence>
<keyword evidence="5" id="KW-0694">RNA-binding</keyword>
<evidence type="ECO:0000256" key="4">
    <source>
        <dbReference type="ARBA" id="ARBA00022728"/>
    </source>
</evidence>
<evidence type="ECO:0000256" key="3">
    <source>
        <dbReference type="ARBA" id="ARBA00022664"/>
    </source>
</evidence>
<reference evidence="11" key="1">
    <citation type="submission" date="2022-05" db="EMBL/GenBank/DDBJ databases">
        <title>The Musa troglodytarum L. genome provides insights into the mechanism of non-climacteric behaviour and enrichment of carotenoids.</title>
        <authorList>
            <person name="Wang J."/>
        </authorList>
    </citation>
    <scope>NUCLEOTIDE SEQUENCE</scope>
    <source>
        <tissue evidence="11">Leaf</tissue>
    </source>
</reference>
<dbReference type="GO" id="GO:0003723">
    <property type="term" value="F:RNA binding"/>
    <property type="evidence" value="ECO:0007669"/>
    <property type="project" value="UniProtKB-KW"/>
</dbReference>
<dbReference type="EMBL" id="CP097507">
    <property type="protein sequence ID" value="URE06257.1"/>
    <property type="molecule type" value="Genomic_DNA"/>
</dbReference>
<dbReference type="InterPro" id="IPR001163">
    <property type="entry name" value="Sm_dom_euk/arc"/>
</dbReference>
<dbReference type="PROSITE" id="PS52002">
    <property type="entry name" value="SM"/>
    <property type="match status" value="1"/>
</dbReference>
<dbReference type="OrthoDB" id="10248838at2759"/>
<dbReference type="Pfam" id="PF01423">
    <property type="entry name" value="LSM"/>
    <property type="match status" value="1"/>
</dbReference>
<dbReference type="PANTHER" id="PTHR11021:SF0">
    <property type="entry name" value="SMALL NUCLEAR RIBONUCLEOPROTEIN F"/>
    <property type="match status" value="1"/>
</dbReference>
<keyword evidence="3" id="KW-0507">mRNA processing</keyword>
<sequence>MKELVVDGPGNGHKRGPKPCRLTLTGRDANPKSFGLCPRGWWFIGPCPDPRADCPSLRMATVPVNPKPFLNNLTGKPVIVKLKWGMEYKGYLVSVDSYMNLQLANTEEYIDGQFTGNLGEILIRCNNVLYLRGVPEDEEIEDAD</sequence>
<keyword evidence="6" id="KW-0508">mRNA splicing</keyword>
<evidence type="ECO:0000256" key="7">
    <source>
        <dbReference type="ARBA" id="ARBA00023242"/>
    </source>
</evidence>
<dbReference type="GO" id="GO:0071013">
    <property type="term" value="C:catalytic step 2 spliceosome"/>
    <property type="evidence" value="ECO:0007669"/>
    <property type="project" value="TreeGrafter"/>
</dbReference>
<dbReference type="GO" id="GO:0005685">
    <property type="term" value="C:U1 snRNP"/>
    <property type="evidence" value="ECO:0007669"/>
    <property type="project" value="TreeGrafter"/>
</dbReference>
<dbReference type="InterPro" id="IPR047575">
    <property type="entry name" value="Sm"/>
</dbReference>
<gene>
    <name evidence="11" type="ORF">MUK42_25362</name>
</gene>
<dbReference type="InterPro" id="IPR010920">
    <property type="entry name" value="LSM_dom_sf"/>
</dbReference>
<evidence type="ECO:0000256" key="6">
    <source>
        <dbReference type="ARBA" id="ARBA00023187"/>
    </source>
</evidence>
<evidence type="ECO:0000313" key="11">
    <source>
        <dbReference type="EMBL" id="URE06257.1"/>
    </source>
</evidence>
<evidence type="ECO:0000256" key="9">
    <source>
        <dbReference type="ARBA" id="ARBA00030144"/>
    </source>
</evidence>
<keyword evidence="8 11" id="KW-0687">Ribonucleoprotein</keyword>
<dbReference type="Proteomes" id="UP001055439">
    <property type="component" value="Chromosome 5"/>
</dbReference>
<dbReference type="CDD" id="cd01722">
    <property type="entry name" value="Sm_F"/>
    <property type="match status" value="1"/>
</dbReference>
<organism evidence="11 12">
    <name type="scientific">Musa troglodytarum</name>
    <name type="common">fe'i banana</name>
    <dbReference type="NCBI Taxonomy" id="320322"/>
    <lineage>
        <taxon>Eukaryota</taxon>
        <taxon>Viridiplantae</taxon>
        <taxon>Streptophyta</taxon>
        <taxon>Embryophyta</taxon>
        <taxon>Tracheophyta</taxon>
        <taxon>Spermatophyta</taxon>
        <taxon>Magnoliopsida</taxon>
        <taxon>Liliopsida</taxon>
        <taxon>Zingiberales</taxon>
        <taxon>Musaceae</taxon>
        <taxon>Musa</taxon>
    </lineage>
</organism>
<keyword evidence="12" id="KW-1185">Reference proteome</keyword>
<keyword evidence="4" id="KW-0747">Spliceosome</keyword>
<proteinExistence type="inferred from homology"/>
<comment type="subcellular location">
    <subcellularLocation>
        <location evidence="1">Nucleus</location>
    </subcellularLocation>
</comment>
<dbReference type="FunFam" id="2.30.30.100:FF:000011">
    <property type="entry name" value="small nuclear ribonucleoprotein F"/>
    <property type="match status" value="1"/>
</dbReference>
<dbReference type="InterPro" id="IPR016487">
    <property type="entry name" value="Lsm6/sSmF"/>
</dbReference>
<dbReference type="PANTHER" id="PTHR11021">
    <property type="entry name" value="SMALL NUCLEAR RIBONUCLEOPROTEIN F SNRNP-F"/>
    <property type="match status" value="1"/>
</dbReference>
<dbReference type="GO" id="GO:0034715">
    <property type="term" value="C:pICln-Sm protein complex"/>
    <property type="evidence" value="ECO:0007669"/>
    <property type="project" value="TreeGrafter"/>
</dbReference>
<comment type="similarity">
    <text evidence="2">Belongs to the snRNP Sm proteins family. SmF/LSm6 subfamily.</text>
</comment>
<dbReference type="Gene3D" id="2.30.30.100">
    <property type="match status" value="1"/>
</dbReference>